<protein>
    <submittedName>
        <fullName evidence="8">Sigma-70 family RNA polymerase sigma factor</fullName>
    </submittedName>
</protein>
<dbReference type="InterPro" id="IPR036388">
    <property type="entry name" value="WH-like_DNA-bd_sf"/>
</dbReference>
<dbReference type="RefSeq" id="WP_268112608.1">
    <property type="nucleotide sequence ID" value="NZ_JAPPUX010000004.1"/>
</dbReference>
<dbReference type="Gene3D" id="1.10.1740.10">
    <property type="match status" value="1"/>
</dbReference>
<evidence type="ECO:0000259" key="6">
    <source>
        <dbReference type="Pfam" id="PF04542"/>
    </source>
</evidence>
<dbReference type="Pfam" id="PF04542">
    <property type="entry name" value="Sigma70_r2"/>
    <property type="match status" value="1"/>
</dbReference>
<dbReference type="PANTHER" id="PTHR43133">
    <property type="entry name" value="RNA POLYMERASE ECF-TYPE SIGMA FACTO"/>
    <property type="match status" value="1"/>
</dbReference>
<dbReference type="InterPro" id="IPR039425">
    <property type="entry name" value="RNA_pol_sigma-70-like"/>
</dbReference>
<dbReference type="SUPFAM" id="SSF88946">
    <property type="entry name" value="Sigma2 domain of RNA polymerase sigma factors"/>
    <property type="match status" value="1"/>
</dbReference>
<gene>
    <name evidence="8" type="ORF">NYO98_15335</name>
</gene>
<dbReference type="InterPro" id="IPR013249">
    <property type="entry name" value="RNA_pol_sigma70_r4_t2"/>
</dbReference>
<name>A0ABT4CGZ9_9ACTN</name>
<dbReference type="InterPro" id="IPR013325">
    <property type="entry name" value="RNA_pol_sigma_r2"/>
</dbReference>
<dbReference type="Pfam" id="PF08281">
    <property type="entry name" value="Sigma70_r4_2"/>
    <property type="match status" value="1"/>
</dbReference>
<keyword evidence="3" id="KW-0731">Sigma factor</keyword>
<evidence type="ECO:0000313" key="9">
    <source>
        <dbReference type="Proteomes" id="UP001074726"/>
    </source>
</evidence>
<dbReference type="Gene3D" id="1.10.10.10">
    <property type="entry name" value="Winged helix-like DNA-binding domain superfamily/Winged helix DNA-binding domain"/>
    <property type="match status" value="1"/>
</dbReference>
<dbReference type="SUPFAM" id="SSF88659">
    <property type="entry name" value="Sigma3 and sigma4 domains of RNA polymerase sigma factors"/>
    <property type="match status" value="1"/>
</dbReference>
<proteinExistence type="inferred from homology"/>
<evidence type="ECO:0000256" key="5">
    <source>
        <dbReference type="ARBA" id="ARBA00023163"/>
    </source>
</evidence>
<keyword evidence="2" id="KW-0805">Transcription regulation</keyword>
<evidence type="ECO:0000256" key="2">
    <source>
        <dbReference type="ARBA" id="ARBA00023015"/>
    </source>
</evidence>
<accession>A0ABT4CGZ9</accession>
<comment type="similarity">
    <text evidence="1">Belongs to the sigma-70 factor family. ECF subfamily.</text>
</comment>
<dbReference type="NCBIfam" id="TIGR02937">
    <property type="entry name" value="sigma70-ECF"/>
    <property type="match status" value="1"/>
</dbReference>
<feature type="domain" description="RNA polymerase sigma factor 70 region 4 type 2" evidence="7">
    <location>
        <begin position="100"/>
        <end position="150"/>
    </location>
</feature>
<evidence type="ECO:0000256" key="4">
    <source>
        <dbReference type="ARBA" id="ARBA00023125"/>
    </source>
</evidence>
<organism evidence="8 9">
    <name type="scientific">Nocardioides pini</name>
    <dbReference type="NCBI Taxonomy" id="2975053"/>
    <lineage>
        <taxon>Bacteria</taxon>
        <taxon>Bacillati</taxon>
        <taxon>Actinomycetota</taxon>
        <taxon>Actinomycetes</taxon>
        <taxon>Propionibacteriales</taxon>
        <taxon>Nocardioidaceae</taxon>
        <taxon>Nocardioides</taxon>
    </lineage>
</organism>
<evidence type="ECO:0000259" key="7">
    <source>
        <dbReference type="Pfam" id="PF08281"/>
    </source>
</evidence>
<comment type="caution">
    <text evidence="8">The sequence shown here is derived from an EMBL/GenBank/DDBJ whole genome shotgun (WGS) entry which is preliminary data.</text>
</comment>
<dbReference type="PANTHER" id="PTHR43133:SF50">
    <property type="entry name" value="ECF RNA POLYMERASE SIGMA FACTOR SIGM"/>
    <property type="match status" value="1"/>
</dbReference>
<dbReference type="EMBL" id="JAPPUX010000004">
    <property type="protein sequence ID" value="MCY4727661.1"/>
    <property type="molecule type" value="Genomic_DNA"/>
</dbReference>
<feature type="domain" description="RNA polymerase sigma-70 region 2" evidence="6">
    <location>
        <begin position="20"/>
        <end position="78"/>
    </location>
</feature>
<evidence type="ECO:0000256" key="1">
    <source>
        <dbReference type="ARBA" id="ARBA00010641"/>
    </source>
</evidence>
<keyword evidence="4" id="KW-0238">DNA-binding</keyword>
<keyword evidence="5" id="KW-0804">Transcription</keyword>
<dbReference type="InterPro" id="IPR013324">
    <property type="entry name" value="RNA_pol_sigma_r3/r4-like"/>
</dbReference>
<evidence type="ECO:0000313" key="8">
    <source>
        <dbReference type="EMBL" id="MCY4727661.1"/>
    </source>
</evidence>
<dbReference type="InterPro" id="IPR014284">
    <property type="entry name" value="RNA_pol_sigma-70_dom"/>
</dbReference>
<sequence length="163" mass="19083">MRAAEQREYDWYFRASFGPVSRTVFLMVHDRELAEDITQEALYRMLRHWRTVSGYERPEAWVRRVAIRIAVRELQRRAARADKERLAQPVAYDDLPDPDVARAVAELAPMQRAAVVLFYWEDRPVHEIAEVLSVSESTVKQHLYRARHRLATLLGEGVSDHAR</sequence>
<keyword evidence="9" id="KW-1185">Reference proteome</keyword>
<reference evidence="8" key="1">
    <citation type="submission" date="2022-08" db="EMBL/GenBank/DDBJ databases">
        <title>Genome sequencing of Nocardioides sp. STR2.</title>
        <authorList>
            <person name="So Y."/>
        </authorList>
    </citation>
    <scope>NUCLEOTIDE SEQUENCE</scope>
    <source>
        <strain evidence="8">STR2</strain>
    </source>
</reference>
<dbReference type="Proteomes" id="UP001074726">
    <property type="component" value="Unassembled WGS sequence"/>
</dbReference>
<evidence type="ECO:0000256" key="3">
    <source>
        <dbReference type="ARBA" id="ARBA00023082"/>
    </source>
</evidence>
<dbReference type="InterPro" id="IPR007627">
    <property type="entry name" value="RNA_pol_sigma70_r2"/>
</dbReference>